<evidence type="ECO:0000313" key="1">
    <source>
        <dbReference type="EMBL" id="WAR25218.1"/>
    </source>
</evidence>
<dbReference type="EMBL" id="CP111025">
    <property type="protein sequence ID" value="WAR25218.1"/>
    <property type="molecule type" value="Genomic_DNA"/>
</dbReference>
<name>A0ABY7FSL6_MYAAR</name>
<gene>
    <name evidence="1" type="ORF">MAR_010922</name>
</gene>
<organism evidence="1 2">
    <name type="scientific">Mya arenaria</name>
    <name type="common">Soft-shell clam</name>
    <dbReference type="NCBI Taxonomy" id="6604"/>
    <lineage>
        <taxon>Eukaryota</taxon>
        <taxon>Metazoa</taxon>
        <taxon>Spiralia</taxon>
        <taxon>Lophotrochozoa</taxon>
        <taxon>Mollusca</taxon>
        <taxon>Bivalvia</taxon>
        <taxon>Autobranchia</taxon>
        <taxon>Heteroconchia</taxon>
        <taxon>Euheterodonta</taxon>
        <taxon>Imparidentia</taxon>
        <taxon>Neoheterodontei</taxon>
        <taxon>Myida</taxon>
        <taxon>Myoidea</taxon>
        <taxon>Myidae</taxon>
        <taxon>Mya</taxon>
    </lineage>
</organism>
<accession>A0ABY7FSL6</accession>
<evidence type="ECO:0000313" key="2">
    <source>
        <dbReference type="Proteomes" id="UP001164746"/>
    </source>
</evidence>
<dbReference type="Proteomes" id="UP001164746">
    <property type="component" value="Chromosome 14"/>
</dbReference>
<proteinExistence type="predicted"/>
<reference evidence="1" key="1">
    <citation type="submission" date="2022-11" db="EMBL/GenBank/DDBJ databases">
        <title>Centuries of genome instability and evolution in soft-shell clam transmissible cancer (bioRxiv).</title>
        <authorList>
            <person name="Hart S.F.M."/>
            <person name="Yonemitsu M.A."/>
            <person name="Giersch R.M."/>
            <person name="Beal B.F."/>
            <person name="Arriagada G."/>
            <person name="Davis B.W."/>
            <person name="Ostrander E.A."/>
            <person name="Goff S.P."/>
            <person name="Metzger M.J."/>
        </authorList>
    </citation>
    <scope>NUCLEOTIDE SEQUENCE</scope>
    <source>
        <strain evidence="1">MELC-2E11</strain>
        <tissue evidence="1">Siphon/mantle</tissue>
    </source>
</reference>
<protein>
    <submittedName>
        <fullName evidence="1">Uncharacterized protein</fullName>
    </submittedName>
</protein>
<sequence>MSCTGLGSCTSLLTSVYIATGSRSLKSGLLLLSQTSTLLHIVLSGRLPILPTSIWVATHSLKSWWLALLSYLKA</sequence>
<keyword evidence="2" id="KW-1185">Reference proteome</keyword>